<proteinExistence type="predicted"/>
<reference evidence="1 2" key="1">
    <citation type="journal article" date="2016" name="Front. Microbiol.">
        <title>Genome Sequence of the Piezophilic, Mesophilic Sulfate-Reducing Bacterium Desulfovibrio indicus J2T.</title>
        <authorList>
            <person name="Cao J."/>
            <person name="Maignien L."/>
            <person name="Shao Z."/>
            <person name="Alain K."/>
            <person name="Jebbar M."/>
        </authorList>
    </citation>
    <scope>NUCLEOTIDE SEQUENCE [LARGE SCALE GENOMIC DNA]</scope>
    <source>
        <strain evidence="1 2">J2</strain>
    </source>
</reference>
<sequence>MTKVKYAVCPWLFTDTMTQLYGATATKDGRRFCLSRDNKPLLFDTEEEAQDFVKEINSLPRCGVCGKPMTLAEAKAHDPKLGDCCAAHFDNE</sequence>
<dbReference type="EMBL" id="CP014206">
    <property type="protein sequence ID" value="AMK10875.1"/>
    <property type="molecule type" value="Genomic_DNA"/>
</dbReference>
<gene>
    <name evidence="1" type="ORF">AWY79_07015</name>
</gene>
<keyword evidence="2" id="KW-1185">Reference proteome</keyword>
<protein>
    <submittedName>
        <fullName evidence="1">Uncharacterized protein</fullName>
    </submittedName>
</protein>
<name>A0ABN4LWN1_9BACT</name>
<dbReference type="Proteomes" id="UP000055611">
    <property type="component" value="Chromosome"/>
</dbReference>
<evidence type="ECO:0000313" key="2">
    <source>
        <dbReference type="Proteomes" id="UP000055611"/>
    </source>
</evidence>
<evidence type="ECO:0000313" key="1">
    <source>
        <dbReference type="EMBL" id="AMK10875.1"/>
    </source>
</evidence>
<accession>A0ABN4LWN1</accession>
<organism evidence="1 2">
    <name type="scientific">Pseudodesulfovibrio indicus</name>
    <dbReference type="NCBI Taxonomy" id="1716143"/>
    <lineage>
        <taxon>Bacteria</taxon>
        <taxon>Pseudomonadati</taxon>
        <taxon>Thermodesulfobacteriota</taxon>
        <taxon>Desulfovibrionia</taxon>
        <taxon>Desulfovibrionales</taxon>
        <taxon>Desulfovibrionaceae</taxon>
    </lineage>
</organism>